<protein>
    <submittedName>
        <fullName evidence="4">Uncharacterized protein</fullName>
    </submittedName>
</protein>
<dbReference type="InterPro" id="IPR007963">
    <property type="entry name" value="Peptidase_M61_catalytic"/>
</dbReference>
<dbReference type="Gene3D" id="2.60.40.3650">
    <property type="match status" value="1"/>
</dbReference>
<comment type="caution">
    <text evidence="4">The sequence shown here is derived from an EMBL/GenBank/DDBJ whole genome shotgun (WGS) entry which is preliminary data.</text>
</comment>
<evidence type="ECO:0000259" key="3">
    <source>
        <dbReference type="Pfam" id="PF17899"/>
    </source>
</evidence>
<feature type="signal peptide" evidence="1">
    <location>
        <begin position="1"/>
        <end position="18"/>
    </location>
</feature>
<feature type="domain" description="Peptidase M61 N-terminal" evidence="3">
    <location>
        <begin position="37"/>
        <end position="202"/>
    </location>
</feature>
<keyword evidence="5" id="KW-1185">Reference proteome</keyword>
<organism evidence="4 5">
    <name type="scientific">Pontimicrobium aquaticum</name>
    <dbReference type="NCBI Taxonomy" id="2565367"/>
    <lineage>
        <taxon>Bacteria</taxon>
        <taxon>Pseudomonadati</taxon>
        <taxon>Bacteroidota</taxon>
        <taxon>Flavobacteriia</taxon>
        <taxon>Flavobacteriales</taxon>
        <taxon>Flavobacteriaceae</taxon>
        <taxon>Pontimicrobium</taxon>
    </lineage>
</organism>
<proteinExistence type="predicted"/>
<dbReference type="RefSeq" id="WP_136840048.1">
    <property type="nucleotide sequence ID" value="NZ_SUPL01000001.1"/>
</dbReference>
<evidence type="ECO:0000256" key="1">
    <source>
        <dbReference type="SAM" id="SignalP"/>
    </source>
</evidence>
<evidence type="ECO:0000259" key="2">
    <source>
        <dbReference type="Pfam" id="PF05299"/>
    </source>
</evidence>
<feature type="chain" id="PRO_5020772281" evidence="1">
    <location>
        <begin position="19"/>
        <end position="504"/>
    </location>
</feature>
<evidence type="ECO:0000313" key="4">
    <source>
        <dbReference type="EMBL" id="TJY37826.1"/>
    </source>
</evidence>
<dbReference type="AlphaFoldDB" id="A0A4U0F0E3"/>
<dbReference type="SUPFAM" id="SSF55486">
    <property type="entry name" value="Metalloproteases ('zincins'), catalytic domain"/>
    <property type="match status" value="1"/>
</dbReference>
<keyword evidence="1" id="KW-0732">Signal</keyword>
<accession>A0A4U0F0E3</accession>
<dbReference type="EMBL" id="SUPL01000001">
    <property type="protein sequence ID" value="TJY37826.1"/>
    <property type="molecule type" value="Genomic_DNA"/>
</dbReference>
<feature type="domain" description="Peptidase M61 catalytic" evidence="2">
    <location>
        <begin position="297"/>
        <end position="353"/>
    </location>
</feature>
<name>A0A4U0F0E3_9FLAO</name>
<dbReference type="Pfam" id="PF17899">
    <property type="entry name" value="Peptidase_M61_N"/>
    <property type="match status" value="1"/>
</dbReference>
<reference evidence="4 5" key="1">
    <citation type="submission" date="2019-04" db="EMBL/GenBank/DDBJ databases">
        <title>Lacinutrix sp. nov., isolated from marine water.</title>
        <authorList>
            <person name="Kim W."/>
        </authorList>
    </citation>
    <scope>NUCLEOTIDE SEQUENCE [LARGE SCALE GENOMIC DNA]</scope>
    <source>
        <strain evidence="4 5">CAU 1491</strain>
    </source>
</reference>
<dbReference type="Pfam" id="PF05299">
    <property type="entry name" value="Peptidase_M61"/>
    <property type="match status" value="1"/>
</dbReference>
<dbReference type="Proteomes" id="UP000307657">
    <property type="component" value="Unassembled WGS sequence"/>
</dbReference>
<sequence>MKHLIIIFSFLAFSYSNAFNQISLNNISKNGRENITQYTITINKNHNKKAQIVVSFIPKNDTLYMAPGAYQLPNRWATFVSDLQLLNKENAPVEISELGGAKWLIKTPQKGRVTLKYNINLTHDEHRWGGGIDGVAFNTDWGVFSTTRAFLILNGSDRTNIEVNFKIDDSWKLTTSWTPKPNNKHSYIVHNYEELTQSMFFAGTQEEILIDKGGFKLVFALGGDDVLAKKEYYANMASGVLNYYEKLMKGLPKLDSSTFTVFINSWSKTDGEAIGNNISLLVKKDAKGMDKNIANFIFAHEFFHLWNGKSFFPKNPNTVEWFKEGYSNYYTLKALFSIGYLSEDEFLSILDDLFYQSYINDDGLGKIPAVQGEEKHNHWGLIYAGGMFNGIAQDIEIRLNSNNTKSLDDLMRNLFQNYSGSDKAYTIQDLQEMLSNLSGKDQTEFFKDYIYGTKRIPIENYMSRVGFSSEIKDNKLQVQKKINTSAFEQDIINSIYGNELSKKN</sequence>
<dbReference type="InterPro" id="IPR027268">
    <property type="entry name" value="Peptidase_M4/M1_CTD_sf"/>
</dbReference>
<gene>
    <name evidence="4" type="ORF">E5167_00800</name>
</gene>
<evidence type="ECO:0000313" key="5">
    <source>
        <dbReference type="Proteomes" id="UP000307657"/>
    </source>
</evidence>
<dbReference type="InterPro" id="IPR040756">
    <property type="entry name" value="Peptidase_M61_N"/>
</dbReference>
<dbReference type="Gene3D" id="1.10.390.10">
    <property type="entry name" value="Neutral Protease Domain 2"/>
    <property type="match status" value="1"/>
</dbReference>
<dbReference type="OrthoDB" id="9778516at2"/>